<dbReference type="Proteomes" id="UP000034637">
    <property type="component" value="Unassembled WGS sequence"/>
</dbReference>
<name>A0A0G1V2B5_9BACT</name>
<protein>
    <submittedName>
        <fullName evidence="2">Uncharacterized protein</fullName>
    </submittedName>
</protein>
<proteinExistence type="predicted"/>
<reference evidence="2 3" key="1">
    <citation type="journal article" date="2015" name="Nature">
        <title>rRNA introns, odd ribosomes, and small enigmatic genomes across a large radiation of phyla.</title>
        <authorList>
            <person name="Brown C.T."/>
            <person name="Hug L.A."/>
            <person name="Thomas B.C."/>
            <person name="Sharon I."/>
            <person name="Castelle C.J."/>
            <person name="Singh A."/>
            <person name="Wilkins M.J."/>
            <person name="Williams K.H."/>
            <person name="Banfield J.F."/>
        </authorList>
    </citation>
    <scope>NUCLEOTIDE SEQUENCE [LARGE SCALE GENOMIC DNA]</scope>
</reference>
<keyword evidence="1" id="KW-0812">Transmembrane</keyword>
<sequence>MLESQIDSLPPAPGFLQDHRNHATWIAAAVSGIPTGVWTAVDQFSDGKLSYSGEETLILFMFTLIFGLGLTFVNTQDWTPRI</sequence>
<feature type="transmembrane region" description="Helical" evidence="1">
    <location>
        <begin position="56"/>
        <end position="73"/>
    </location>
</feature>
<organism evidence="2 3">
    <name type="scientific">Candidatus Amesbacteria bacterium GW2011_GWA1_48_9</name>
    <dbReference type="NCBI Taxonomy" id="1618355"/>
    <lineage>
        <taxon>Bacteria</taxon>
        <taxon>Candidatus Amesiibacteriota</taxon>
    </lineage>
</organism>
<comment type="caution">
    <text evidence="2">The sequence shown here is derived from an EMBL/GenBank/DDBJ whole genome shotgun (WGS) entry which is preliminary data.</text>
</comment>
<accession>A0A0G1V2B5</accession>
<keyword evidence="1" id="KW-1133">Transmembrane helix</keyword>
<evidence type="ECO:0000256" key="1">
    <source>
        <dbReference type="SAM" id="Phobius"/>
    </source>
</evidence>
<evidence type="ECO:0000313" key="3">
    <source>
        <dbReference type="Proteomes" id="UP000034637"/>
    </source>
</evidence>
<gene>
    <name evidence="2" type="ORF">UY33_C0008G0023</name>
</gene>
<dbReference type="EMBL" id="LCPP01000008">
    <property type="protein sequence ID" value="KKW00613.1"/>
    <property type="molecule type" value="Genomic_DNA"/>
</dbReference>
<dbReference type="AlphaFoldDB" id="A0A0G1V2B5"/>
<evidence type="ECO:0000313" key="2">
    <source>
        <dbReference type="EMBL" id="KKW00613.1"/>
    </source>
</evidence>
<keyword evidence="1" id="KW-0472">Membrane</keyword>